<dbReference type="PANTHER" id="PTHR24421:SF10">
    <property type="entry name" value="NITRATE_NITRITE SENSOR PROTEIN NARQ"/>
    <property type="match status" value="1"/>
</dbReference>
<keyword evidence="9" id="KW-1133">Transmembrane helix</keyword>
<dbReference type="STRING" id="1850517.A8708_24230"/>
<dbReference type="InterPro" id="IPR036890">
    <property type="entry name" value="HATPase_C_sf"/>
</dbReference>
<feature type="transmembrane region" description="Helical" evidence="9">
    <location>
        <begin position="68"/>
        <end position="87"/>
    </location>
</feature>
<keyword evidence="7" id="KW-0067">ATP-binding</keyword>
<dbReference type="PANTHER" id="PTHR24421">
    <property type="entry name" value="NITRATE/NITRITE SENSOR PROTEIN NARX-RELATED"/>
    <property type="match status" value="1"/>
</dbReference>
<dbReference type="SUPFAM" id="SSF55874">
    <property type="entry name" value="ATPase domain of HSP90 chaperone/DNA topoisomerase II/histidine kinase"/>
    <property type="match status" value="1"/>
</dbReference>
<keyword evidence="3" id="KW-0597">Phosphoprotein</keyword>
<comment type="caution">
    <text evidence="11">The sequence shown here is derived from an EMBL/GenBank/DDBJ whole genome shotgun (WGS) entry which is preliminary data.</text>
</comment>
<evidence type="ECO:0000256" key="8">
    <source>
        <dbReference type="ARBA" id="ARBA00023012"/>
    </source>
</evidence>
<feature type="transmembrane region" description="Helical" evidence="9">
    <location>
        <begin position="6"/>
        <end position="24"/>
    </location>
</feature>
<evidence type="ECO:0000256" key="9">
    <source>
        <dbReference type="SAM" id="Phobius"/>
    </source>
</evidence>
<sequence>MKNQLILTRYLLILVPAIASMYLETYLSNDTYALFVLLFIGLIEIRRTRFPNTSWMLFLEIGSTGWMSYHYEGVWFISFFSTLLTYVPRLNRQQQWGALLFQLIALNFALHHQPALYITIANVMFTTLAILSFHLQHMKKNKDEVELLYDHLRKQHYALDEDRLQLMDYARKVENIAQTEERNRISHDLHDDLGHKLIRLKMMMEAALTILPSQPSKGTEMLRSVRDQLGESMELLRSTVRRLKPNEHSLQSYSLGTLIAGLTRENAIDITLDIQGMPYELYPSLEFILYRNAQEAISNAIRHGAATYVGITLQYDANQVTMGVSNNGTTQFNPTVKGVGLSGMEERLKVIGGQLFISNEEKFTVTTVLPAFRNTETK</sequence>
<dbReference type="GO" id="GO:0046983">
    <property type="term" value="F:protein dimerization activity"/>
    <property type="evidence" value="ECO:0007669"/>
    <property type="project" value="InterPro"/>
</dbReference>
<protein>
    <recommendedName>
        <fullName evidence="2">histidine kinase</fullName>
        <ecNumber evidence="2">2.7.13.3</ecNumber>
    </recommendedName>
</protein>
<evidence type="ECO:0000259" key="10">
    <source>
        <dbReference type="Pfam" id="PF07730"/>
    </source>
</evidence>
<keyword evidence="4" id="KW-0808">Transferase</keyword>
<proteinExistence type="predicted"/>
<evidence type="ECO:0000256" key="1">
    <source>
        <dbReference type="ARBA" id="ARBA00000085"/>
    </source>
</evidence>
<evidence type="ECO:0000256" key="7">
    <source>
        <dbReference type="ARBA" id="ARBA00022840"/>
    </source>
</evidence>
<evidence type="ECO:0000256" key="4">
    <source>
        <dbReference type="ARBA" id="ARBA00022679"/>
    </source>
</evidence>
<evidence type="ECO:0000313" key="11">
    <source>
        <dbReference type="EMBL" id="OAS13569.1"/>
    </source>
</evidence>
<dbReference type="OrthoDB" id="199946at2"/>
<dbReference type="GO" id="GO:0005524">
    <property type="term" value="F:ATP binding"/>
    <property type="evidence" value="ECO:0007669"/>
    <property type="project" value="UniProtKB-KW"/>
</dbReference>
<keyword evidence="9" id="KW-0812">Transmembrane</keyword>
<dbReference type="Gene3D" id="1.20.5.1930">
    <property type="match status" value="1"/>
</dbReference>
<reference evidence="11 12" key="1">
    <citation type="submission" date="2016-05" db="EMBL/GenBank/DDBJ databases">
        <title>Paenibacillus sp. 1ZS3-15 nov., isolated from the rhizosphere soil.</title>
        <authorList>
            <person name="Zhang X.X."/>
            <person name="Zhang J."/>
        </authorList>
    </citation>
    <scope>NUCLEOTIDE SEQUENCE [LARGE SCALE GENOMIC DNA]</scope>
    <source>
        <strain evidence="11 12">1ZS3-15</strain>
    </source>
</reference>
<keyword evidence="9" id="KW-0472">Membrane</keyword>
<evidence type="ECO:0000256" key="5">
    <source>
        <dbReference type="ARBA" id="ARBA00022741"/>
    </source>
</evidence>
<keyword evidence="6" id="KW-0418">Kinase</keyword>
<dbReference type="GO" id="GO:0000155">
    <property type="term" value="F:phosphorelay sensor kinase activity"/>
    <property type="evidence" value="ECO:0007669"/>
    <property type="project" value="InterPro"/>
</dbReference>
<organism evidence="11 12">
    <name type="scientific">Paenibacillus oryzisoli</name>
    <dbReference type="NCBI Taxonomy" id="1850517"/>
    <lineage>
        <taxon>Bacteria</taxon>
        <taxon>Bacillati</taxon>
        <taxon>Bacillota</taxon>
        <taxon>Bacilli</taxon>
        <taxon>Bacillales</taxon>
        <taxon>Paenibacillaceae</taxon>
        <taxon>Paenibacillus</taxon>
    </lineage>
</organism>
<keyword evidence="5" id="KW-0547">Nucleotide-binding</keyword>
<keyword evidence="12" id="KW-1185">Reference proteome</keyword>
<dbReference type="InterPro" id="IPR011712">
    <property type="entry name" value="Sig_transdc_His_kin_sub3_dim/P"/>
</dbReference>
<dbReference type="EC" id="2.7.13.3" evidence="2"/>
<evidence type="ECO:0000256" key="3">
    <source>
        <dbReference type="ARBA" id="ARBA00022553"/>
    </source>
</evidence>
<feature type="domain" description="Signal transduction histidine kinase subgroup 3 dimerisation and phosphoacceptor" evidence="10">
    <location>
        <begin position="181"/>
        <end position="247"/>
    </location>
</feature>
<accession>A0A197ZWM8</accession>
<name>A0A197ZWM8_9BACL</name>
<dbReference type="Gene3D" id="3.30.565.10">
    <property type="entry name" value="Histidine kinase-like ATPase, C-terminal domain"/>
    <property type="match status" value="1"/>
</dbReference>
<evidence type="ECO:0000313" key="12">
    <source>
        <dbReference type="Proteomes" id="UP000078454"/>
    </source>
</evidence>
<evidence type="ECO:0000256" key="2">
    <source>
        <dbReference type="ARBA" id="ARBA00012438"/>
    </source>
</evidence>
<dbReference type="CDD" id="cd16917">
    <property type="entry name" value="HATPase_UhpB-NarQ-NarX-like"/>
    <property type="match status" value="1"/>
</dbReference>
<dbReference type="AlphaFoldDB" id="A0A197ZWM8"/>
<dbReference type="Proteomes" id="UP000078454">
    <property type="component" value="Unassembled WGS sequence"/>
</dbReference>
<dbReference type="RefSeq" id="WP_068670564.1">
    <property type="nucleotide sequence ID" value="NZ_LYPB01000092.1"/>
</dbReference>
<evidence type="ECO:0000256" key="6">
    <source>
        <dbReference type="ARBA" id="ARBA00022777"/>
    </source>
</evidence>
<dbReference type="Pfam" id="PF07730">
    <property type="entry name" value="HisKA_3"/>
    <property type="match status" value="1"/>
</dbReference>
<dbReference type="InterPro" id="IPR050482">
    <property type="entry name" value="Sensor_HK_TwoCompSys"/>
</dbReference>
<dbReference type="EMBL" id="LYPB01000092">
    <property type="protein sequence ID" value="OAS13569.1"/>
    <property type="molecule type" value="Genomic_DNA"/>
</dbReference>
<dbReference type="GO" id="GO:0016020">
    <property type="term" value="C:membrane"/>
    <property type="evidence" value="ECO:0007669"/>
    <property type="project" value="InterPro"/>
</dbReference>
<comment type="catalytic activity">
    <reaction evidence="1">
        <text>ATP + protein L-histidine = ADP + protein N-phospho-L-histidine.</text>
        <dbReference type="EC" id="2.7.13.3"/>
    </reaction>
</comment>
<feature type="transmembrane region" description="Helical" evidence="9">
    <location>
        <begin position="116"/>
        <end position="135"/>
    </location>
</feature>
<gene>
    <name evidence="11" type="ORF">A8708_24230</name>
</gene>
<keyword evidence="8" id="KW-0902">Two-component regulatory system</keyword>